<sequence>MGRTKAKKKAKSKAVDPPPQDSPQKGPSISSLLEKAQSLVIQCDYELARRFILRILETEPSNTEAQELLGVVELERGDVDAAKKIFTAMISATENSTAPPPPSAHLCLAQLCEDEPRLALQHYQAAIDTLMGQLKGKDKATGEDLDNEAQIKSNIVRALIGQVEIWMDPSYDLCFEDDAEKNCENLLATALQTDPGNSEALQSLASVRMSQQRPEEAKDCLEKAWSAWKDLDLGMSCYDSRVPPIATRISLAKLFLELELYAPALLVLHGVMSSDDQEVEAWYLEGWCYFLMAEQARETGGKLEDMAWEELAKDARDRLEACQLLHLNEGHPDMPLLDHVRTLISQLEALGIQPSAPLDEEDDDGEGEWEDLDSEDDDGDKISLLFSSSFCSHTSLGNIFSFLSSALRMAKLRRDTHESQLFSSTERPLRIVASGTLFLTHTLSLPCQPAPSSVIRAHSVEKNRGGSASTLLSLLAQFPNVEAALVAPLGGNDEGNMVIRDLETEGVSTRFCKIWPGSGVPSAWVFHAADNDTRTIVNHNPLPDITHEEFVSILGPLLAPENYMLFPPAESPVPATYPPSSPLPPSISSQSSPRTPGTPIMFNPNSPAPFDWLHFEGRSVKTTLSNITGLDGLARERKWRSHCVFSVDIGRRGRQGVEALIPHADVLFVNKHYAQANSPHYAATPRTFLLSFMSTAPPHALLVAHWGSEGAAVLSLPTREYFQSSGWVEDRSTTRTPSDSRRPPPQGRDTAANSTANSSEAHDMRSVRSGSDFWADGRSRTPSSSAFTAGNYTSSDARSHLGLGTPQTRSRSRPRGHVNRYDTTQTEEDDNEDADHDSQGTEVPESDDNVVDEVGAQDAFVAGMIYSLSRRILPGPPYTPASGGEDVRPANMDHDKGRWRLDECLRFATELAGRKARRRNWDGLADEMARAGWFNNAY</sequence>
<dbReference type="AlphaFoldDB" id="A0A284RM03"/>
<feature type="compositionally biased region" description="Polar residues" evidence="1">
    <location>
        <begin position="780"/>
        <end position="796"/>
    </location>
</feature>
<dbReference type="InterPro" id="IPR019734">
    <property type="entry name" value="TPR_rpt"/>
</dbReference>
<feature type="domain" description="Carbohydrate kinase PfkB" evidence="2">
    <location>
        <begin position="451"/>
        <end position="541"/>
    </location>
</feature>
<dbReference type="CDD" id="cd24142">
    <property type="entry name" value="ACL4-like"/>
    <property type="match status" value="1"/>
</dbReference>
<dbReference type="PANTHER" id="PTHR42774">
    <property type="entry name" value="PHOSPHOTRANSFERASE SYSTEM TRANSPORT PROTEIN"/>
    <property type="match status" value="1"/>
</dbReference>
<evidence type="ECO:0000313" key="3">
    <source>
        <dbReference type="EMBL" id="SJL09751.1"/>
    </source>
</evidence>
<name>A0A284RM03_ARMOS</name>
<protein>
    <recommendedName>
        <fullName evidence="2">Carbohydrate kinase PfkB domain-containing protein</fullName>
    </recommendedName>
</protein>
<dbReference type="Gene3D" id="1.25.40.10">
    <property type="entry name" value="Tetratricopeptide repeat domain"/>
    <property type="match status" value="1"/>
</dbReference>
<dbReference type="PANTHER" id="PTHR42774:SF3">
    <property type="entry name" value="KETOHEXOKINASE"/>
    <property type="match status" value="1"/>
</dbReference>
<evidence type="ECO:0000313" key="4">
    <source>
        <dbReference type="Proteomes" id="UP000219338"/>
    </source>
</evidence>
<dbReference type="Pfam" id="PF00294">
    <property type="entry name" value="PfkB"/>
    <property type="match status" value="1"/>
</dbReference>
<gene>
    <name evidence="3" type="ORF">ARMOST_13132</name>
</gene>
<dbReference type="SUPFAM" id="SSF48452">
    <property type="entry name" value="TPR-like"/>
    <property type="match status" value="1"/>
</dbReference>
<feature type="region of interest" description="Disordered" evidence="1">
    <location>
        <begin position="574"/>
        <end position="597"/>
    </location>
</feature>
<dbReference type="SMART" id="SM00028">
    <property type="entry name" value="TPR"/>
    <property type="match status" value="3"/>
</dbReference>
<dbReference type="STRING" id="47428.A0A284RM03"/>
<organism evidence="3 4">
    <name type="scientific">Armillaria ostoyae</name>
    <name type="common">Armillaria root rot fungus</name>
    <dbReference type="NCBI Taxonomy" id="47428"/>
    <lineage>
        <taxon>Eukaryota</taxon>
        <taxon>Fungi</taxon>
        <taxon>Dikarya</taxon>
        <taxon>Basidiomycota</taxon>
        <taxon>Agaricomycotina</taxon>
        <taxon>Agaricomycetes</taxon>
        <taxon>Agaricomycetidae</taxon>
        <taxon>Agaricales</taxon>
        <taxon>Marasmiineae</taxon>
        <taxon>Physalacriaceae</taxon>
        <taxon>Armillaria</taxon>
    </lineage>
</organism>
<dbReference type="InterPro" id="IPR011990">
    <property type="entry name" value="TPR-like_helical_dom_sf"/>
</dbReference>
<accession>A0A284RM03</accession>
<dbReference type="SUPFAM" id="SSF53613">
    <property type="entry name" value="Ribokinase-like"/>
    <property type="match status" value="1"/>
</dbReference>
<dbReference type="OrthoDB" id="204058at2759"/>
<feature type="compositionally biased region" description="Low complexity" evidence="1">
    <location>
        <begin position="750"/>
        <end position="759"/>
    </location>
</feature>
<feature type="compositionally biased region" description="Basic residues" evidence="1">
    <location>
        <begin position="1"/>
        <end position="12"/>
    </location>
</feature>
<dbReference type="Gene3D" id="3.40.1190.20">
    <property type="match status" value="2"/>
</dbReference>
<dbReference type="InterPro" id="IPR029056">
    <property type="entry name" value="Ribokinase-like"/>
</dbReference>
<feature type="region of interest" description="Disordered" evidence="1">
    <location>
        <begin position="354"/>
        <end position="376"/>
    </location>
</feature>
<keyword evidence="4" id="KW-1185">Reference proteome</keyword>
<dbReference type="InterPro" id="IPR052562">
    <property type="entry name" value="Ketohexokinase-related"/>
</dbReference>
<feature type="compositionally biased region" description="Pro residues" evidence="1">
    <location>
        <begin position="574"/>
        <end position="585"/>
    </location>
</feature>
<reference evidence="4" key="1">
    <citation type="journal article" date="2017" name="Nat. Ecol. Evol.">
        <title>Genome expansion and lineage-specific genetic innovations in the forest pathogenic fungi Armillaria.</title>
        <authorList>
            <person name="Sipos G."/>
            <person name="Prasanna A.N."/>
            <person name="Walter M.C."/>
            <person name="O'Connor E."/>
            <person name="Balint B."/>
            <person name="Krizsan K."/>
            <person name="Kiss B."/>
            <person name="Hess J."/>
            <person name="Varga T."/>
            <person name="Slot J."/>
            <person name="Riley R."/>
            <person name="Boka B."/>
            <person name="Rigling D."/>
            <person name="Barry K."/>
            <person name="Lee J."/>
            <person name="Mihaltcheva S."/>
            <person name="LaButti K."/>
            <person name="Lipzen A."/>
            <person name="Waldron R."/>
            <person name="Moloney N.M."/>
            <person name="Sperisen C."/>
            <person name="Kredics L."/>
            <person name="Vagvoelgyi C."/>
            <person name="Patrignani A."/>
            <person name="Fitzpatrick D."/>
            <person name="Nagy I."/>
            <person name="Doyle S."/>
            <person name="Anderson J.B."/>
            <person name="Grigoriev I.V."/>
            <person name="Gueldener U."/>
            <person name="Muensterkoetter M."/>
            <person name="Nagy L.G."/>
        </authorList>
    </citation>
    <scope>NUCLEOTIDE SEQUENCE [LARGE SCALE GENOMIC DNA]</scope>
    <source>
        <strain evidence="4">C18/9</strain>
    </source>
</reference>
<dbReference type="Proteomes" id="UP000219338">
    <property type="component" value="Unassembled WGS sequence"/>
</dbReference>
<feature type="region of interest" description="Disordered" evidence="1">
    <location>
        <begin position="727"/>
        <end position="849"/>
    </location>
</feature>
<feature type="compositionally biased region" description="Basic and acidic residues" evidence="1">
    <location>
        <begin position="728"/>
        <end position="742"/>
    </location>
</feature>
<evidence type="ECO:0000259" key="2">
    <source>
        <dbReference type="Pfam" id="PF00294"/>
    </source>
</evidence>
<proteinExistence type="predicted"/>
<feature type="region of interest" description="Disordered" evidence="1">
    <location>
        <begin position="1"/>
        <end position="29"/>
    </location>
</feature>
<dbReference type="InterPro" id="IPR011611">
    <property type="entry name" value="PfkB_dom"/>
</dbReference>
<evidence type="ECO:0000256" key="1">
    <source>
        <dbReference type="SAM" id="MobiDB-lite"/>
    </source>
</evidence>
<feature type="compositionally biased region" description="Acidic residues" evidence="1">
    <location>
        <begin position="825"/>
        <end position="835"/>
    </location>
</feature>
<dbReference type="EMBL" id="FUEG01000011">
    <property type="protein sequence ID" value="SJL09751.1"/>
    <property type="molecule type" value="Genomic_DNA"/>
</dbReference>
<feature type="compositionally biased region" description="Acidic residues" evidence="1">
    <location>
        <begin position="358"/>
        <end position="376"/>
    </location>
</feature>